<protein>
    <submittedName>
        <fullName evidence="9">Nucleolar transcription factor 1</fullName>
    </submittedName>
</protein>
<comment type="subcellular location">
    <subcellularLocation>
        <location evidence="1">Nucleus</location>
    </subcellularLocation>
</comment>
<dbReference type="InterPro" id="IPR036910">
    <property type="entry name" value="HMG_box_dom_sf"/>
</dbReference>
<dbReference type="GeneID" id="101864213"/>
<keyword evidence="8" id="KW-1185">Reference proteome</keyword>
<dbReference type="InterPro" id="IPR009071">
    <property type="entry name" value="HMG_box_dom"/>
</dbReference>
<feature type="compositionally biased region" description="Polar residues" evidence="5">
    <location>
        <begin position="394"/>
        <end position="408"/>
    </location>
</feature>
<evidence type="ECO:0000259" key="7">
    <source>
        <dbReference type="PROSITE" id="PS50118"/>
    </source>
</evidence>
<feature type="domain" description="HMG box" evidence="7">
    <location>
        <begin position="87"/>
        <end position="153"/>
    </location>
</feature>
<gene>
    <name evidence="9" type="primary">LOC101864213</name>
</gene>
<evidence type="ECO:0000256" key="3">
    <source>
        <dbReference type="ARBA" id="ARBA00023242"/>
    </source>
</evidence>
<feature type="compositionally biased region" description="Basic residues" evidence="5">
    <location>
        <begin position="446"/>
        <end position="456"/>
    </location>
</feature>
<keyword evidence="3 4" id="KW-0539">Nucleus</keyword>
<feature type="DNA-binding region" description="HMG box" evidence="4">
    <location>
        <begin position="87"/>
        <end position="153"/>
    </location>
</feature>
<evidence type="ECO:0000259" key="6">
    <source>
        <dbReference type="PROSITE" id="PS50090"/>
    </source>
</evidence>
<dbReference type="PROSITE" id="PS50090">
    <property type="entry name" value="MYB_LIKE"/>
    <property type="match status" value="1"/>
</dbReference>
<dbReference type="SMART" id="SM00398">
    <property type="entry name" value="HMG"/>
    <property type="match status" value="3"/>
</dbReference>
<dbReference type="Proteomes" id="UP000694888">
    <property type="component" value="Unplaced"/>
</dbReference>
<dbReference type="InterPro" id="IPR051762">
    <property type="entry name" value="UBF1"/>
</dbReference>
<name>A0ABM0JJE6_APLCA</name>
<evidence type="ECO:0000256" key="5">
    <source>
        <dbReference type="SAM" id="MobiDB-lite"/>
    </source>
</evidence>
<proteinExistence type="predicted"/>
<feature type="region of interest" description="Disordered" evidence="5">
    <location>
        <begin position="386"/>
        <end position="596"/>
    </location>
</feature>
<organism evidence="8 9">
    <name type="scientific">Aplysia californica</name>
    <name type="common">California sea hare</name>
    <dbReference type="NCBI Taxonomy" id="6500"/>
    <lineage>
        <taxon>Eukaryota</taxon>
        <taxon>Metazoa</taxon>
        <taxon>Spiralia</taxon>
        <taxon>Lophotrochozoa</taxon>
        <taxon>Mollusca</taxon>
        <taxon>Gastropoda</taxon>
        <taxon>Heterobranchia</taxon>
        <taxon>Euthyneura</taxon>
        <taxon>Tectipleura</taxon>
        <taxon>Aplysiida</taxon>
        <taxon>Aplysioidea</taxon>
        <taxon>Aplysiidae</taxon>
        <taxon>Aplysia</taxon>
    </lineage>
</organism>
<dbReference type="PANTHER" id="PTHR46318:SF3">
    <property type="entry name" value="UPSTREAM BINDING TRANSCRIPTION FACTOR"/>
    <property type="match status" value="1"/>
</dbReference>
<dbReference type="PANTHER" id="PTHR46318">
    <property type="entry name" value="UPSTREAM BINDING TRANSCRIPTION FACTOR"/>
    <property type="match status" value="1"/>
</dbReference>
<dbReference type="RefSeq" id="XP_005095020.1">
    <property type="nucleotide sequence ID" value="XM_005094963.3"/>
</dbReference>
<dbReference type="Pfam" id="PF00505">
    <property type="entry name" value="HMG_box"/>
    <property type="match status" value="1"/>
</dbReference>
<evidence type="ECO:0000256" key="1">
    <source>
        <dbReference type="ARBA" id="ARBA00004123"/>
    </source>
</evidence>
<accession>A0ABM0JJE6</accession>
<evidence type="ECO:0000313" key="8">
    <source>
        <dbReference type="Proteomes" id="UP000694888"/>
    </source>
</evidence>
<reference evidence="9" key="1">
    <citation type="submission" date="2025-08" db="UniProtKB">
        <authorList>
            <consortium name="RefSeq"/>
        </authorList>
    </citation>
    <scope>IDENTIFICATION</scope>
</reference>
<sequence length="596" mass="67774">MAGWTYEERQELLDSVLKLTKDESKSFTSVLKTFDWEKIEVGERTAEECKEEFVNVTSKVRRYRTMAEIIVDAQAAKNEPSSFPDLPKRPAPAYVMFLQKKSKKFVKKGIPFKELPVKLAKKWHDMDAVTKERYLKKHHVAVAQYRIEMAEFVKKHPGVVLDKPRAPLPSNLFADARVEKTLEKNPELTHVQALRKCSKKYLKLPNKKKLKWIKKAKASIEAYKADCDEYLAKRPESKFRPMKVIISKEEQNILDESAGKPAVPPRNLFNFYMSTTGQPQAGITQKERISSLRAQYKTLSALEQLTLHQKYEEEVKSYSEKYQAYYESLTEEERSTTKSPSEELVLFQKIRGPKKTTSQVLNVGSLLNHKGKNSSTQRTILDYATPKKGKGAAQESSSSDEPVQNSSVAGVKRKLTVDANVSPKKKKKNSDNTSDSDEEDIVKSQGKVKKSPKKKKGNNDDTSDSDEEEIVKSQGKVKKSKKKKKVNNDDPSDSDEEKIGMSQGKAKKSKKKKKVNHDLLDVAEEKTVKSQGEGEKSPKKVMQVLPEESSDSEDSEDEIKIKRKKSKLKSPEKPKPPVKKKIVKEEEPDMDDLLSF</sequence>
<dbReference type="SUPFAM" id="SSF47095">
    <property type="entry name" value="HMG-box"/>
    <property type="match status" value="3"/>
</dbReference>
<feature type="compositionally biased region" description="Acidic residues" evidence="5">
    <location>
        <begin position="586"/>
        <end position="596"/>
    </location>
</feature>
<feature type="compositionally biased region" description="Basic and acidic residues" evidence="5">
    <location>
        <begin position="516"/>
        <end position="538"/>
    </location>
</feature>
<keyword evidence="2 4" id="KW-0238">DNA-binding</keyword>
<evidence type="ECO:0000256" key="4">
    <source>
        <dbReference type="PROSITE-ProRule" id="PRU00267"/>
    </source>
</evidence>
<evidence type="ECO:0000256" key="2">
    <source>
        <dbReference type="ARBA" id="ARBA00023125"/>
    </source>
</evidence>
<feature type="compositionally biased region" description="Basic residues" evidence="5">
    <location>
        <begin position="475"/>
        <end position="485"/>
    </location>
</feature>
<dbReference type="InterPro" id="IPR001005">
    <property type="entry name" value="SANT/Myb"/>
</dbReference>
<dbReference type="PROSITE" id="PS50118">
    <property type="entry name" value="HMG_BOX_2"/>
    <property type="match status" value="1"/>
</dbReference>
<feature type="compositionally biased region" description="Basic residues" evidence="5">
    <location>
        <begin position="505"/>
        <end position="515"/>
    </location>
</feature>
<feature type="compositionally biased region" description="Acidic residues" evidence="5">
    <location>
        <begin position="548"/>
        <end position="557"/>
    </location>
</feature>
<dbReference type="Gene3D" id="1.10.30.10">
    <property type="entry name" value="High mobility group box domain"/>
    <property type="match status" value="3"/>
</dbReference>
<evidence type="ECO:0000313" key="9">
    <source>
        <dbReference type="RefSeq" id="XP_005095020.1"/>
    </source>
</evidence>
<feature type="domain" description="Myb-like" evidence="6">
    <location>
        <begin position="1"/>
        <end position="57"/>
    </location>
</feature>